<dbReference type="PROSITE" id="PS51257">
    <property type="entry name" value="PROKAR_LIPOPROTEIN"/>
    <property type="match status" value="1"/>
</dbReference>
<dbReference type="EMBL" id="FOKV01000007">
    <property type="protein sequence ID" value="SFC69179.1"/>
    <property type="molecule type" value="Genomic_DNA"/>
</dbReference>
<dbReference type="Pfam" id="PF00149">
    <property type="entry name" value="Metallophos"/>
    <property type="match status" value="1"/>
</dbReference>
<evidence type="ECO:0000313" key="6">
    <source>
        <dbReference type="EMBL" id="SFC69179.1"/>
    </source>
</evidence>
<dbReference type="SUPFAM" id="SSF49363">
    <property type="entry name" value="Purple acid phosphatase, N-terminal domain"/>
    <property type="match status" value="1"/>
</dbReference>
<sequence length="488" mass="55695">MKKVFKKATISAIFLGLIFSVFSCNNIEKKTETETEGHSHSHDENGTGHSHSHTHYEANDTIPAHKLLYPSKVPDRIIANVPEDAATMIAVNWRTNQQINNAVLEVAVATDGPEFQLGDIKSVNAKTEVFENKHVKHNEPLVKTNYHSASITGLEPKTTYVYRVGSNELEGDTLWSEWFQYTTASDKTGEEFSFIYFGDAQNQVKSMWSRVIRNSYRKFPSVDFMLHAGDLINDHDSNLQWGEWFYSGSFIHATVPSIMTPGNHEYKDTTLTPLWQPQFNLPKNGPKGINEISETTYAVDYQDLKVISIDCINFDRKDEHREAQVQWLDSILKNNTKKWTALTMHFPLYTPAQKREDNAVLIEHLKPLIDKYKVDLVLQGHDHTYARGQISNKKSGVTLMSDAGTIYAVSVSGPKMYESTDKKWIERRGEFTQLFQIITIKNNKLSYEAYTPIGTLYDAFDLTKAGNKKILKNRIPDTPVRLKSDYTR</sequence>
<evidence type="ECO:0000256" key="2">
    <source>
        <dbReference type="SAM" id="MobiDB-lite"/>
    </source>
</evidence>
<evidence type="ECO:0000313" key="7">
    <source>
        <dbReference type="Proteomes" id="UP000199438"/>
    </source>
</evidence>
<accession>A0A1I1L854</accession>
<dbReference type="STRING" id="1334022.SAMN04487907_10796"/>
<dbReference type="Pfam" id="PF16656">
    <property type="entry name" value="Pur_ac_phosph_N"/>
    <property type="match status" value="1"/>
</dbReference>
<dbReference type="GO" id="GO:0003993">
    <property type="term" value="F:acid phosphatase activity"/>
    <property type="evidence" value="ECO:0007669"/>
    <property type="project" value="InterPro"/>
</dbReference>
<dbReference type="Gene3D" id="2.60.40.380">
    <property type="entry name" value="Purple acid phosphatase-like, N-terminal"/>
    <property type="match status" value="1"/>
</dbReference>
<feature type="signal peptide" evidence="3">
    <location>
        <begin position="1"/>
        <end position="23"/>
    </location>
</feature>
<dbReference type="GO" id="GO:0046872">
    <property type="term" value="F:metal ion binding"/>
    <property type="evidence" value="ECO:0007669"/>
    <property type="project" value="InterPro"/>
</dbReference>
<keyword evidence="1 3" id="KW-0732">Signal</keyword>
<dbReference type="RefSeq" id="WP_092543829.1">
    <property type="nucleotide sequence ID" value="NZ_FOKV01000007.1"/>
</dbReference>
<dbReference type="PANTHER" id="PTHR45867">
    <property type="entry name" value="PURPLE ACID PHOSPHATASE"/>
    <property type="match status" value="1"/>
</dbReference>
<gene>
    <name evidence="6" type="ORF">SAMN04487907_10796</name>
</gene>
<evidence type="ECO:0000259" key="5">
    <source>
        <dbReference type="Pfam" id="PF16656"/>
    </source>
</evidence>
<proteinExistence type="predicted"/>
<reference evidence="7" key="1">
    <citation type="submission" date="2016-10" db="EMBL/GenBank/DDBJ databases">
        <authorList>
            <person name="Varghese N."/>
            <person name="Submissions S."/>
        </authorList>
    </citation>
    <scope>NUCLEOTIDE SEQUENCE [LARGE SCALE GENOMIC DNA]</scope>
    <source>
        <strain evidence="7">DSM 24499</strain>
    </source>
</reference>
<dbReference type="Gene3D" id="3.60.21.10">
    <property type="match status" value="1"/>
</dbReference>
<feature type="domain" description="Calcineurin-like phosphoesterase" evidence="4">
    <location>
        <begin position="215"/>
        <end position="385"/>
    </location>
</feature>
<dbReference type="InterPro" id="IPR015914">
    <property type="entry name" value="PAPs_N"/>
</dbReference>
<evidence type="ECO:0000256" key="3">
    <source>
        <dbReference type="SAM" id="SignalP"/>
    </source>
</evidence>
<dbReference type="SUPFAM" id="SSF56300">
    <property type="entry name" value="Metallo-dependent phosphatases"/>
    <property type="match status" value="1"/>
</dbReference>
<dbReference type="InterPro" id="IPR004843">
    <property type="entry name" value="Calcineurin-like_PHP"/>
</dbReference>
<dbReference type="AlphaFoldDB" id="A0A1I1L854"/>
<feature type="domain" description="Purple acid phosphatase N-terminal" evidence="5">
    <location>
        <begin position="74"/>
        <end position="183"/>
    </location>
</feature>
<dbReference type="PANTHER" id="PTHR45867:SF3">
    <property type="entry name" value="ACID PHOSPHATASE TYPE 7"/>
    <property type="match status" value="1"/>
</dbReference>
<evidence type="ECO:0000259" key="4">
    <source>
        <dbReference type="Pfam" id="PF00149"/>
    </source>
</evidence>
<dbReference type="Proteomes" id="UP000199438">
    <property type="component" value="Unassembled WGS sequence"/>
</dbReference>
<keyword evidence="7" id="KW-1185">Reference proteome</keyword>
<evidence type="ECO:0000256" key="1">
    <source>
        <dbReference type="ARBA" id="ARBA00022729"/>
    </source>
</evidence>
<dbReference type="InterPro" id="IPR008963">
    <property type="entry name" value="Purple_acid_Pase-like_N"/>
</dbReference>
<feature type="region of interest" description="Disordered" evidence="2">
    <location>
        <begin position="32"/>
        <end position="56"/>
    </location>
</feature>
<feature type="chain" id="PRO_5011629499" evidence="3">
    <location>
        <begin position="24"/>
        <end position="488"/>
    </location>
</feature>
<name>A0A1I1L854_9FLAO</name>
<dbReference type="InterPro" id="IPR029052">
    <property type="entry name" value="Metallo-depent_PP-like"/>
</dbReference>
<organism evidence="6 7">
    <name type="scientific">Zunongwangia mangrovi</name>
    <dbReference type="NCBI Taxonomy" id="1334022"/>
    <lineage>
        <taxon>Bacteria</taxon>
        <taxon>Pseudomonadati</taxon>
        <taxon>Bacteroidota</taxon>
        <taxon>Flavobacteriia</taxon>
        <taxon>Flavobacteriales</taxon>
        <taxon>Flavobacteriaceae</taxon>
        <taxon>Zunongwangia</taxon>
    </lineage>
</organism>
<protein>
    <submittedName>
        <fullName evidence="6">Calcineurin-like phosphoesterase</fullName>
    </submittedName>
</protein>
<dbReference type="OrthoDB" id="9809781at2"/>
<feature type="compositionally biased region" description="Basic and acidic residues" evidence="2">
    <location>
        <begin position="32"/>
        <end position="46"/>
    </location>
</feature>